<dbReference type="RefSeq" id="WP_092899610.1">
    <property type="nucleotide sequence ID" value="NZ_FOKK01000015.1"/>
</dbReference>
<dbReference type="InterPro" id="IPR050570">
    <property type="entry name" value="Cell_wall_metabolism_enzyme"/>
</dbReference>
<reference evidence="2 3" key="1">
    <citation type="submission" date="2016-10" db="EMBL/GenBank/DDBJ databases">
        <authorList>
            <person name="de Groot N.N."/>
        </authorList>
    </citation>
    <scope>NUCLEOTIDE SEQUENCE [LARGE SCALE GENOMIC DNA]</scope>
    <source>
        <strain evidence="2 3">DSM 23399</strain>
    </source>
</reference>
<evidence type="ECO:0000259" key="1">
    <source>
        <dbReference type="Pfam" id="PF01551"/>
    </source>
</evidence>
<sequence length="222" mass="24993">MNWNEIDFFPVMGEKLTVYNTVKLDFSPTNSELESLDLANTAAFDEYVTQQIKNSNSKYGIGGYLEHRAIYRRSTVFATAEADFRNIHLGIDIWTEAGAPVFSPLDGRIHSYQDNVGFGNYGATIILEHELFGEKLFSLYGHLFLSDLVGIEIGQEVKSGELLAHVGPFPENGDWPPHLHFQLMRDLMGNMGDFPGVCSQREVDDYKVICPDPNLILRSEVL</sequence>
<dbReference type="Pfam" id="PF01551">
    <property type="entry name" value="Peptidase_M23"/>
    <property type="match status" value="1"/>
</dbReference>
<keyword evidence="3" id="KW-1185">Reference proteome</keyword>
<evidence type="ECO:0000313" key="2">
    <source>
        <dbReference type="EMBL" id="SFB51339.1"/>
    </source>
</evidence>
<dbReference type="EMBL" id="FOKK01000015">
    <property type="protein sequence ID" value="SFB51339.1"/>
    <property type="molecule type" value="Genomic_DNA"/>
</dbReference>
<name>A0A1I1BLR5_9BACT</name>
<gene>
    <name evidence="2" type="ORF">SAMN04489723_11547</name>
</gene>
<dbReference type="InterPro" id="IPR016047">
    <property type="entry name" value="M23ase_b-sheet_dom"/>
</dbReference>
<evidence type="ECO:0000313" key="3">
    <source>
        <dbReference type="Proteomes" id="UP000198790"/>
    </source>
</evidence>
<feature type="domain" description="M23ase beta-sheet core" evidence="1">
    <location>
        <begin position="87"/>
        <end position="185"/>
    </location>
</feature>
<organism evidence="2 3">
    <name type="scientific">Algoriphagus aquimarinus</name>
    <dbReference type="NCBI Taxonomy" id="237018"/>
    <lineage>
        <taxon>Bacteria</taxon>
        <taxon>Pseudomonadati</taxon>
        <taxon>Bacteroidota</taxon>
        <taxon>Cytophagia</taxon>
        <taxon>Cytophagales</taxon>
        <taxon>Cyclobacteriaceae</taxon>
        <taxon>Algoriphagus</taxon>
    </lineage>
</organism>
<dbReference type="OrthoDB" id="9801052at2"/>
<protein>
    <submittedName>
        <fullName evidence="2">Peptidase family M23</fullName>
    </submittedName>
</protein>
<dbReference type="AlphaFoldDB" id="A0A1I1BLR5"/>
<dbReference type="CDD" id="cd12797">
    <property type="entry name" value="M23_peptidase"/>
    <property type="match status" value="1"/>
</dbReference>
<accession>A0A1I1BLR5</accession>
<dbReference type="Proteomes" id="UP000198790">
    <property type="component" value="Unassembled WGS sequence"/>
</dbReference>
<dbReference type="Gene3D" id="2.70.70.10">
    <property type="entry name" value="Glucose Permease (Domain IIA)"/>
    <property type="match status" value="1"/>
</dbReference>
<proteinExistence type="predicted"/>
<dbReference type="GO" id="GO:0004222">
    <property type="term" value="F:metalloendopeptidase activity"/>
    <property type="evidence" value="ECO:0007669"/>
    <property type="project" value="TreeGrafter"/>
</dbReference>
<dbReference type="PANTHER" id="PTHR21666">
    <property type="entry name" value="PEPTIDASE-RELATED"/>
    <property type="match status" value="1"/>
</dbReference>
<dbReference type="SUPFAM" id="SSF51261">
    <property type="entry name" value="Duplicated hybrid motif"/>
    <property type="match status" value="1"/>
</dbReference>
<dbReference type="STRING" id="237018.SAMN04489723_11547"/>
<dbReference type="InterPro" id="IPR011055">
    <property type="entry name" value="Dup_hybrid_motif"/>
</dbReference>
<dbReference type="PANTHER" id="PTHR21666:SF270">
    <property type="entry name" value="MUREIN HYDROLASE ACTIVATOR ENVC"/>
    <property type="match status" value="1"/>
</dbReference>